<dbReference type="InterPro" id="IPR001849">
    <property type="entry name" value="PH_domain"/>
</dbReference>
<dbReference type="FunFam" id="2.30.29.30:FF:000286">
    <property type="entry name" value="PH-protein kinase domain containing protein"/>
    <property type="match status" value="1"/>
</dbReference>
<comment type="caution">
    <text evidence="2">The sequence shown here is derived from an EMBL/GenBank/DDBJ whole genome shotgun (WGS) entry which is preliminary data.</text>
</comment>
<dbReference type="PANTHER" id="PTHR14336">
    <property type="entry name" value="TANDEM PH DOMAIN CONTAINING PROTEIN"/>
    <property type="match status" value="1"/>
</dbReference>
<dbReference type="InterPro" id="IPR051707">
    <property type="entry name" value="PI-Interact_SigTrans_Reg"/>
</dbReference>
<proteinExistence type="predicted"/>
<accession>A0A8S1K8R0</accession>
<evidence type="ECO:0000313" key="2">
    <source>
        <dbReference type="EMBL" id="CAD8051147.1"/>
    </source>
</evidence>
<dbReference type="Pfam" id="PF00169">
    <property type="entry name" value="PH"/>
    <property type="match status" value="1"/>
</dbReference>
<dbReference type="PANTHER" id="PTHR14336:SF8">
    <property type="entry name" value="PROTEIN OPY1"/>
    <property type="match status" value="1"/>
</dbReference>
<dbReference type="EMBL" id="CAJJDN010000005">
    <property type="protein sequence ID" value="CAD8051147.1"/>
    <property type="molecule type" value="Genomic_DNA"/>
</dbReference>
<dbReference type="OrthoDB" id="10263923at2759"/>
<sequence>MQNNMLEDLKNIMKEGWLEKESRVFKTWRKRWFVLTTTTLYTFKGEKQYSNPTEMISLSTISTIKSCQEETNKENTFKIDTPETTFYLMSNNSQEKEVWIGAIGKAMVKLHMKKNQADDDFD</sequence>
<feature type="domain" description="PH" evidence="1">
    <location>
        <begin position="11"/>
        <end position="108"/>
    </location>
</feature>
<evidence type="ECO:0000313" key="3">
    <source>
        <dbReference type="Proteomes" id="UP000692954"/>
    </source>
</evidence>
<evidence type="ECO:0000259" key="1">
    <source>
        <dbReference type="PROSITE" id="PS50003"/>
    </source>
</evidence>
<name>A0A8S1K8R0_9CILI</name>
<dbReference type="SMART" id="SM00233">
    <property type="entry name" value="PH"/>
    <property type="match status" value="1"/>
</dbReference>
<dbReference type="Proteomes" id="UP000692954">
    <property type="component" value="Unassembled WGS sequence"/>
</dbReference>
<gene>
    <name evidence="2" type="ORF">PSON_ATCC_30995.1.T0050379</name>
</gene>
<reference evidence="2" key="1">
    <citation type="submission" date="2021-01" db="EMBL/GenBank/DDBJ databases">
        <authorList>
            <consortium name="Genoscope - CEA"/>
            <person name="William W."/>
        </authorList>
    </citation>
    <scope>NUCLEOTIDE SEQUENCE</scope>
</reference>
<dbReference type="PROSITE" id="PS50003">
    <property type="entry name" value="PH_DOMAIN"/>
    <property type="match status" value="1"/>
</dbReference>
<keyword evidence="3" id="KW-1185">Reference proteome</keyword>
<protein>
    <recommendedName>
        <fullName evidence="1">PH domain-containing protein</fullName>
    </recommendedName>
</protein>
<dbReference type="AlphaFoldDB" id="A0A8S1K8R0"/>
<organism evidence="2 3">
    <name type="scientific">Paramecium sonneborni</name>
    <dbReference type="NCBI Taxonomy" id="65129"/>
    <lineage>
        <taxon>Eukaryota</taxon>
        <taxon>Sar</taxon>
        <taxon>Alveolata</taxon>
        <taxon>Ciliophora</taxon>
        <taxon>Intramacronucleata</taxon>
        <taxon>Oligohymenophorea</taxon>
        <taxon>Peniculida</taxon>
        <taxon>Parameciidae</taxon>
        <taxon>Paramecium</taxon>
    </lineage>
</organism>